<evidence type="ECO:0000259" key="3">
    <source>
        <dbReference type="Pfam" id="PF00561"/>
    </source>
</evidence>
<comment type="caution">
    <text evidence="4">The sequence shown here is derived from an EMBL/GenBank/DDBJ whole genome shotgun (WGS) entry which is preliminary data.</text>
</comment>
<gene>
    <name evidence="4" type="ORF">PsYK624_000610</name>
</gene>
<dbReference type="EMBL" id="BPQB01000001">
    <property type="protein sequence ID" value="GJE83987.1"/>
    <property type="molecule type" value="Genomic_DNA"/>
</dbReference>
<dbReference type="OrthoDB" id="284184at2759"/>
<dbReference type="Gene3D" id="3.40.50.1820">
    <property type="entry name" value="alpha/beta hydrolase"/>
    <property type="match status" value="1"/>
</dbReference>
<dbReference type="InterPro" id="IPR029058">
    <property type="entry name" value="AB_hydrolase_fold"/>
</dbReference>
<name>A0A9P3FWU4_9APHY</name>
<accession>A0A9P3FWU4</accession>
<feature type="domain" description="AB hydrolase-1" evidence="3">
    <location>
        <begin position="29"/>
        <end position="136"/>
    </location>
</feature>
<evidence type="ECO:0000256" key="1">
    <source>
        <dbReference type="ARBA" id="ARBA00022801"/>
    </source>
</evidence>
<organism evidence="4 5">
    <name type="scientific">Phanerochaete sordida</name>
    <dbReference type="NCBI Taxonomy" id="48140"/>
    <lineage>
        <taxon>Eukaryota</taxon>
        <taxon>Fungi</taxon>
        <taxon>Dikarya</taxon>
        <taxon>Basidiomycota</taxon>
        <taxon>Agaricomycotina</taxon>
        <taxon>Agaricomycetes</taxon>
        <taxon>Polyporales</taxon>
        <taxon>Phanerochaetaceae</taxon>
        <taxon>Phanerochaete</taxon>
    </lineage>
</organism>
<protein>
    <submittedName>
        <fullName evidence="4">Alpha/beta-hydrolase</fullName>
    </submittedName>
</protein>
<reference evidence="4 5" key="1">
    <citation type="submission" date="2021-08" db="EMBL/GenBank/DDBJ databases">
        <title>Draft Genome Sequence of Phanerochaete sordida strain YK-624.</title>
        <authorList>
            <person name="Mori T."/>
            <person name="Dohra H."/>
            <person name="Suzuki T."/>
            <person name="Kawagishi H."/>
            <person name="Hirai H."/>
        </authorList>
    </citation>
    <scope>NUCLEOTIDE SEQUENCE [LARGE SCALE GENOMIC DNA]</scope>
    <source>
        <strain evidence="4 5">YK-624</strain>
    </source>
</reference>
<dbReference type="PANTHER" id="PTHR43329">
    <property type="entry name" value="EPOXIDE HYDROLASE"/>
    <property type="match status" value="1"/>
</dbReference>
<keyword evidence="5" id="KW-1185">Reference proteome</keyword>
<sequence>MDASLYKDTATSRGLTYHYYFWPPQQSRPTLLFCHGFPSTSWDWRHLAPRMKDKGYGVLAPDMLGYGGTDKPTDPAAYVPSLMTRDIVDVLDAEKLDKVIAVGHDWGCLLVSRLASHFPERFLGYTFLAVPFLPVVPPEDFHALLERQRVEYGHEKCGYWLFFSEPDVDAIIQAHIDSFVSLLYPRDHTVWKTHIMPVGALKNGLLQRFSAPPTPYISDDDRQRFVETFRRNGFAAPTCWYKVMTSQLSAKDDLQIPPERMFPPASSPIFFAAARDDHVCPPESGHAMFNHEVFSRHSITTKQYDADHWCILSHAVHIANDLDAWIQSTQPSQAVIPPALL</sequence>
<keyword evidence="1" id="KW-0378">Hydrolase</keyword>
<dbReference type="Pfam" id="PF00561">
    <property type="entry name" value="Abhydrolase_1"/>
    <property type="match status" value="1"/>
</dbReference>
<dbReference type="AlphaFoldDB" id="A0A9P3FWU4"/>
<evidence type="ECO:0000313" key="5">
    <source>
        <dbReference type="Proteomes" id="UP000703269"/>
    </source>
</evidence>
<evidence type="ECO:0000313" key="4">
    <source>
        <dbReference type="EMBL" id="GJE83987.1"/>
    </source>
</evidence>
<dbReference type="Proteomes" id="UP000703269">
    <property type="component" value="Unassembled WGS sequence"/>
</dbReference>
<dbReference type="GO" id="GO:0016787">
    <property type="term" value="F:hydrolase activity"/>
    <property type="evidence" value="ECO:0007669"/>
    <property type="project" value="UniProtKB-KW"/>
</dbReference>
<dbReference type="PRINTS" id="PR00412">
    <property type="entry name" value="EPOXHYDRLASE"/>
</dbReference>
<dbReference type="SUPFAM" id="SSF53474">
    <property type="entry name" value="alpha/beta-Hydrolases"/>
    <property type="match status" value="1"/>
</dbReference>
<proteinExistence type="inferred from homology"/>
<evidence type="ECO:0000256" key="2">
    <source>
        <dbReference type="ARBA" id="ARBA00038334"/>
    </source>
</evidence>
<dbReference type="InterPro" id="IPR000639">
    <property type="entry name" value="Epox_hydrolase-like"/>
</dbReference>
<comment type="similarity">
    <text evidence="2">Belongs to the AB hydrolase superfamily. Epoxide hydrolase family.</text>
</comment>
<dbReference type="InterPro" id="IPR000073">
    <property type="entry name" value="AB_hydrolase_1"/>
</dbReference>